<dbReference type="PANTHER" id="PTHR36766:SF63">
    <property type="entry name" value="NB-ARC DOMAIN-CONTAINING PROTEIN"/>
    <property type="match status" value="1"/>
</dbReference>
<evidence type="ECO:0000259" key="1">
    <source>
        <dbReference type="Pfam" id="PF00931"/>
    </source>
</evidence>
<dbReference type="Proteomes" id="UP000324705">
    <property type="component" value="Chromosome 6A"/>
</dbReference>
<dbReference type="Gene3D" id="1.10.8.430">
    <property type="entry name" value="Helical domain of apoptotic protease-activating factors"/>
    <property type="match status" value="1"/>
</dbReference>
<dbReference type="Pfam" id="PF00931">
    <property type="entry name" value="NB-ARC"/>
    <property type="match status" value="1"/>
</dbReference>
<feature type="domain" description="NB-ARC" evidence="1">
    <location>
        <begin position="1"/>
        <end position="102"/>
    </location>
</feature>
<dbReference type="Gene3D" id="3.40.50.300">
    <property type="entry name" value="P-loop containing nucleotide triphosphate hydrolases"/>
    <property type="match status" value="1"/>
</dbReference>
<dbReference type="InterPro" id="IPR042197">
    <property type="entry name" value="Apaf_helical"/>
</dbReference>
<proteinExistence type="predicted"/>
<evidence type="ECO:0000313" key="2">
    <source>
        <dbReference type="EMBL" id="VAI52051.1"/>
    </source>
</evidence>
<dbReference type="EMBL" id="LT934121">
    <property type="protein sequence ID" value="VAI52051.1"/>
    <property type="molecule type" value="Genomic_DNA"/>
</dbReference>
<dbReference type="InterPro" id="IPR002182">
    <property type="entry name" value="NB-ARC"/>
</dbReference>
<dbReference type="GO" id="GO:0043531">
    <property type="term" value="F:ADP binding"/>
    <property type="evidence" value="ECO:0007669"/>
    <property type="project" value="InterPro"/>
</dbReference>
<gene>
    <name evidence="2" type="ORF">TRITD_6Av1G225130</name>
</gene>
<evidence type="ECO:0000313" key="3">
    <source>
        <dbReference type="Proteomes" id="UP000324705"/>
    </source>
</evidence>
<organism evidence="2 3">
    <name type="scientific">Triticum turgidum subsp. durum</name>
    <name type="common">Durum wheat</name>
    <name type="synonym">Triticum durum</name>
    <dbReference type="NCBI Taxonomy" id="4567"/>
    <lineage>
        <taxon>Eukaryota</taxon>
        <taxon>Viridiplantae</taxon>
        <taxon>Streptophyta</taxon>
        <taxon>Embryophyta</taxon>
        <taxon>Tracheophyta</taxon>
        <taxon>Spermatophyta</taxon>
        <taxon>Magnoliopsida</taxon>
        <taxon>Liliopsida</taxon>
        <taxon>Poales</taxon>
        <taxon>Poaceae</taxon>
        <taxon>BOP clade</taxon>
        <taxon>Pooideae</taxon>
        <taxon>Triticodae</taxon>
        <taxon>Triticeae</taxon>
        <taxon>Triticinae</taxon>
        <taxon>Triticum</taxon>
    </lineage>
</organism>
<dbReference type="PANTHER" id="PTHR36766">
    <property type="entry name" value="PLANT BROAD-SPECTRUM MILDEW RESISTANCE PROTEIN RPW8"/>
    <property type="match status" value="1"/>
</dbReference>
<reference evidence="2 3" key="1">
    <citation type="submission" date="2017-09" db="EMBL/GenBank/DDBJ databases">
        <authorList>
            <consortium name="International Durum Wheat Genome Sequencing Consortium (IDWGSC)"/>
            <person name="Milanesi L."/>
        </authorList>
    </citation>
    <scope>NUCLEOTIDE SEQUENCE [LARGE SCALE GENOMIC DNA]</scope>
    <source>
        <strain evidence="3">cv. Svevo</strain>
    </source>
</reference>
<protein>
    <recommendedName>
        <fullName evidence="1">NB-ARC domain-containing protein</fullName>
    </recommendedName>
</protein>
<keyword evidence="3" id="KW-1185">Reference proteome</keyword>
<dbReference type="Gramene" id="TRITD6Av1G225130.2">
    <property type="protein sequence ID" value="TRITD6Av1G225130.2"/>
    <property type="gene ID" value="TRITD6Av1G225130"/>
</dbReference>
<sequence length="163" mass="18475">MGKTTLANQVYQELKGKFDCRAFISMSRNPDMMNILRTILSEVTGQKYGDTKSGSIQQVISKINDFLAEWDVLKCAFPSSNYGSKIITTTRISNVAHSCHSSFRGHIYNIKPLNMVHSRQLFYGRLFNSKENCPAYLEEVSDQILAKCDGLPLAIIYYIWFAG</sequence>
<dbReference type="InterPro" id="IPR027417">
    <property type="entry name" value="P-loop_NTPase"/>
</dbReference>
<accession>A0A9R1B5B4</accession>
<name>A0A9R1B5B4_TRITD</name>
<dbReference type="SUPFAM" id="SSF52540">
    <property type="entry name" value="P-loop containing nucleoside triphosphate hydrolases"/>
    <property type="match status" value="1"/>
</dbReference>
<dbReference type="AlphaFoldDB" id="A0A9R1B5B4"/>